<evidence type="ECO:0000256" key="1">
    <source>
        <dbReference type="ARBA" id="ARBA00004123"/>
    </source>
</evidence>
<feature type="domain" description="CCHC-type" evidence="10">
    <location>
        <begin position="646"/>
        <end position="662"/>
    </location>
</feature>
<name>E2BIU1_HARSA</name>
<keyword evidence="3" id="KW-0677">Repeat</keyword>
<dbReference type="GO" id="GO:0071039">
    <property type="term" value="P:nuclear polyadenylation-dependent CUT catabolic process"/>
    <property type="evidence" value="ECO:0007669"/>
    <property type="project" value="TreeGrafter"/>
</dbReference>
<dbReference type="GO" id="GO:0071035">
    <property type="term" value="P:nuclear polyadenylation-dependent rRNA catabolic process"/>
    <property type="evidence" value="ECO:0007669"/>
    <property type="project" value="TreeGrafter"/>
</dbReference>
<evidence type="ECO:0000256" key="9">
    <source>
        <dbReference type="SAM" id="MobiDB-lite"/>
    </source>
</evidence>
<feature type="domain" description="CCHC-type" evidence="10">
    <location>
        <begin position="606"/>
        <end position="622"/>
    </location>
</feature>
<evidence type="ECO:0000256" key="2">
    <source>
        <dbReference type="ARBA" id="ARBA00022723"/>
    </source>
</evidence>
<gene>
    <name evidence="11" type="ORF">EAI_13553</name>
</gene>
<feature type="region of interest" description="Disordered" evidence="9">
    <location>
        <begin position="205"/>
        <end position="280"/>
    </location>
</feature>
<dbReference type="InterPro" id="IPR051644">
    <property type="entry name" value="TRAMP_AT-DNA-binding"/>
</dbReference>
<evidence type="ECO:0000256" key="5">
    <source>
        <dbReference type="ARBA" id="ARBA00022833"/>
    </source>
</evidence>
<keyword evidence="12" id="KW-1185">Reference proteome</keyword>
<dbReference type="Gene3D" id="4.10.60.10">
    <property type="entry name" value="Zinc finger, CCHC-type"/>
    <property type="match status" value="1"/>
</dbReference>
<dbReference type="SMART" id="SM00343">
    <property type="entry name" value="ZnF_C2HC"/>
    <property type="match status" value="3"/>
</dbReference>
<reference evidence="11 12" key="1">
    <citation type="journal article" date="2010" name="Science">
        <title>Genomic comparison of the ants Camponotus floridanus and Harpegnathos saltator.</title>
        <authorList>
            <person name="Bonasio R."/>
            <person name="Zhang G."/>
            <person name="Ye C."/>
            <person name="Mutti N.S."/>
            <person name="Fang X."/>
            <person name="Qin N."/>
            <person name="Donahue G."/>
            <person name="Yang P."/>
            <person name="Li Q."/>
            <person name="Li C."/>
            <person name="Zhang P."/>
            <person name="Huang Z."/>
            <person name="Berger S.L."/>
            <person name="Reinberg D."/>
            <person name="Wang J."/>
            <person name="Liebig J."/>
        </authorList>
    </citation>
    <scope>NUCLEOTIDE SEQUENCE [LARGE SCALE GENOMIC DNA]</scope>
    <source>
        <strain evidence="11 12">R22 G/1</strain>
    </source>
</reference>
<keyword evidence="6" id="KW-0539">Nucleus</keyword>
<feature type="region of interest" description="Disordered" evidence="9">
    <location>
        <begin position="453"/>
        <end position="498"/>
    </location>
</feature>
<comment type="subcellular location">
    <subcellularLocation>
        <location evidence="1">Nucleus</location>
    </subcellularLocation>
</comment>
<evidence type="ECO:0000256" key="4">
    <source>
        <dbReference type="ARBA" id="ARBA00022771"/>
    </source>
</evidence>
<feature type="compositionally biased region" description="Low complexity" evidence="9">
    <location>
        <begin position="267"/>
        <end position="278"/>
    </location>
</feature>
<organism evidence="12">
    <name type="scientific">Harpegnathos saltator</name>
    <name type="common">Jerdon's jumping ant</name>
    <dbReference type="NCBI Taxonomy" id="610380"/>
    <lineage>
        <taxon>Eukaryota</taxon>
        <taxon>Metazoa</taxon>
        <taxon>Ecdysozoa</taxon>
        <taxon>Arthropoda</taxon>
        <taxon>Hexapoda</taxon>
        <taxon>Insecta</taxon>
        <taxon>Pterygota</taxon>
        <taxon>Neoptera</taxon>
        <taxon>Endopterygota</taxon>
        <taxon>Hymenoptera</taxon>
        <taxon>Apocrita</taxon>
        <taxon>Aculeata</taxon>
        <taxon>Formicoidea</taxon>
        <taxon>Formicidae</taxon>
        <taxon>Ponerinae</taxon>
        <taxon>Ponerini</taxon>
        <taxon>Harpegnathos</taxon>
    </lineage>
</organism>
<feature type="compositionally biased region" description="Polar residues" evidence="9">
    <location>
        <begin position="376"/>
        <end position="399"/>
    </location>
</feature>
<dbReference type="OMA" id="EYRWSQH"/>
<feature type="region of interest" description="Disordered" evidence="9">
    <location>
        <begin position="352"/>
        <end position="410"/>
    </location>
</feature>
<dbReference type="GO" id="GO:0008270">
    <property type="term" value="F:zinc ion binding"/>
    <property type="evidence" value="ECO:0007669"/>
    <property type="project" value="UniProtKB-KW"/>
</dbReference>
<accession>E2BIU1</accession>
<dbReference type="OrthoDB" id="7608935at2759"/>
<keyword evidence="2" id="KW-0479">Metal-binding</keyword>
<proteinExistence type="predicted"/>
<evidence type="ECO:0000256" key="3">
    <source>
        <dbReference type="ARBA" id="ARBA00022737"/>
    </source>
</evidence>
<dbReference type="GO" id="GO:0071037">
    <property type="term" value="P:nuclear polyadenylation-dependent snRNA catabolic process"/>
    <property type="evidence" value="ECO:0007669"/>
    <property type="project" value="TreeGrafter"/>
</dbReference>
<keyword evidence="5" id="KW-0862">Zinc</keyword>
<dbReference type="GO" id="GO:0071036">
    <property type="term" value="P:nuclear polyadenylation-dependent snoRNA catabolic process"/>
    <property type="evidence" value="ECO:0007669"/>
    <property type="project" value="TreeGrafter"/>
</dbReference>
<dbReference type="GO" id="GO:0031499">
    <property type="term" value="C:TRAMP complex"/>
    <property type="evidence" value="ECO:0007669"/>
    <property type="project" value="TreeGrafter"/>
</dbReference>
<dbReference type="PANTHER" id="PTHR46543:SF1">
    <property type="entry name" value="ZINC FINGER CCHC DOMAIN-CONTAINING PROTEIN 7"/>
    <property type="match status" value="1"/>
</dbReference>
<sequence>MSENIFDEYLFKDYHKAENTDEEENNNELLSQLYADIYYPSINEYELGPDVVSNAVPLSNCTINELSEQENIQYKLKDKAISEFKAIEEPEEPVAEVIVQAKGNNLVTLRTSNIAGPEEPIAEIIVQAKGNNLATLKTSNIAGKKKKKRSSKKQQLFKELNNKCWKKSEEKIITLDESDIELDMDTKYNVSQKKVKQEIQSYKTEKRISDNDTDCESIFEVPPPSRPKPLLIDLQDSDNEDAGSSIDEEDLLEGRLRGNKNAPKDNSGVSNSRASSSSPEVEIIEVLSNCQDKTADSTAINTLLLNKDTSVNKDISVNGRNTHIYKFNDIIMNCTMIQKSARRIDEIMHLSKGTKQNGRSMLNDDTSQRSKRPSQDMASGSNSTDIASTSHETCRTSQEGEIDTGTLTKKMRQDVNTNKINEPYNMVCSLKHAVQNLQNKLLEVSCNTTNNSMMSLKRHSEGNNEDNGESENNAGNSSVDKGSGEVKSNSPVRKRQRIPLTDQLKVVSTPQISGNKTIRNTLYWTNYFFKPLPQQLKNFYSDSRGQENFDISKLQRSMSRDPRMWKILDEDLMPRPAMKRGRYWNKYSYQRNDHLHKDCLEVSKQRCCMCGMKGHMQWRCPQQVCLTCGKKQNSYLQTCDYCSTLLCTMCSSVGHKKEHCPDLWRRYHLITKEINKPQRLHHVMKPASQLHCCNCTKRGHESSTCKEFRWSRHFPTPAFVTNYTEGPMYQMEVHFQRPFSSLIRLMDTENANVSSFKTKSNKMPNRQIHENTPVMKAQTKPYTDVGPSTSSACMETSEKMCTQKDTVMMLTEATILIFVNVIYCCGNFHDKKNSNARVLVSNLSNHQELSRSAKKFVQSKFSNNAVNPVFLRKLRKIVEFQIMIGLPTGKSEVMVQLVAPKECIYLLFRLLIHWLNLPFVEKQNGVNVNLPYNTNEMYQLLKNQDIRHFNKNNKNPMKHMKLLTKFQNKLVNMPKSKEYFHYQSCVWDIQTKLLAYIHSKPKPSAHFRNILLYIEALKSGTKTNQLDAATYLDILLSYNNVFTPHTPPNLQTTIKHIMQLQQNSEKKSVFIGEQLPSNADVNPSIPSATSTSFMSQKINIINPFAITNIQRMSEDISNIAETNFTEDINIQNMYENTSNIVETNFTENVDIYQPVISDAIENLMQPPQNCFLDVEPVLIDLENSEREDSQRSIDNVNINTNVQVTQQNVLTISTSNHSNNKKSGLQKRKKVLLKTKKQLKNERLYKEAKEFVDKAYAFKLPYMIKAAEDLQTKIKNKMLVYKHLDVLKRMVNMENKHQKKIKAYCNQMN</sequence>
<dbReference type="EMBL" id="GL448535">
    <property type="protein sequence ID" value="EFN84373.1"/>
    <property type="molecule type" value="Genomic_DNA"/>
</dbReference>
<evidence type="ECO:0000259" key="10">
    <source>
        <dbReference type="SMART" id="SM00343"/>
    </source>
</evidence>
<evidence type="ECO:0000256" key="8">
    <source>
        <dbReference type="ARBA" id="ARBA00043023"/>
    </source>
</evidence>
<protein>
    <recommendedName>
        <fullName evidence="7">Zinc finger CCHC domain-containing protein 7</fullName>
    </recommendedName>
    <alternativeName>
        <fullName evidence="8">TRAMP-like complex RNA-binding factor ZCCHC7</fullName>
    </alternativeName>
</protein>
<dbReference type="InterPro" id="IPR001878">
    <property type="entry name" value="Znf_CCHC"/>
</dbReference>
<feature type="compositionally biased region" description="Polar residues" evidence="9">
    <location>
        <begin position="353"/>
        <end position="365"/>
    </location>
</feature>
<evidence type="ECO:0000313" key="11">
    <source>
        <dbReference type="EMBL" id="EFN84373.1"/>
    </source>
</evidence>
<dbReference type="InParanoid" id="E2BIU1"/>
<dbReference type="Proteomes" id="UP000008237">
    <property type="component" value="Unassembled WGS sequence"/>
</dbReference>
<evidence type="ECO:0000256" key="6">
    <source>
        <dbReference type="ARBA" id="ARBA00023242"/>
    </source>
</evidence>
<dbReference type="GO" id="GO:0071038">
    <property type="term" value="P:TRAMP-dependent tRNA surveillance pathway"/>
    <property type="evidence" value="ECO:0007669"/>
    <property type="project" value="TreeGrafter"/>
</dbReference>
<dbReference type="KEGG" id="hst:105183290"/>
<evidence type="ECO:0000256" key="7">
    <source>
        <dbReference type="ARBA" id="ARBA00041190"/>
    </source>
</evidence>
<feature type="compositionally biased region" description="Acidic residues" evidence="9">
    <location>
        <begin position="235"/>
        <end position="251"/>
    </location>
</feature>
<feature type="domain" description="CCHC-type" evidence="10">
    <location>
        <begin position="691"/>
        <end position="707"/>
    </location>
</feature>
<evidence type="ECO:0000313" key="12">
    <source>
        <dbReference type="Proteomes" id="UP000008237"/>
    </source>
</evidence>
<dbReference type="STRING" id="610380.E2BIU1"/>
<dbReference type="GO" id="GO:0071031">
    <property type="term" value="P:nuclear mRNA surveillance of mRNA 3'-end processing"/>
    <property type="evidence" value="ECO:0007669"/>
    <property type="project" value="TreeGrafter"/>
</dbReference>
<dbReference type="GO" id="GO:0003723">
    <property type="term" value="F:RNA binding"/>
    <property type="evidence" value="ECO:0007669"/>
    <property type="project" value="TreeGrafter"/>
</dbReference>
<keyword evidence="4" id="KW-0863">Zinc-finger</keyword>
<dbReference type="PhylomeDB" id="E2BIU1"/>
<dbReference type="PANTHER" id="PTHR46543">
    <property type="entry name" value="ZINC FINGER CCHC DOMAIN-CONTAINING PROTEIN 7"/>
    <property type="match status" value="1"/>
</dbReference>